<feature type="domain" description="Putative restriction endonuclease" evidence="1">
    <location>
        <begin position="38"/>
        <end position="187"/>
    </location>
</feature>
<proteinExistence type="predicted"/>
<dbReference type="Pfam" id="PF05685">
    <property type="entry name" value="Uma2"/>
    <property type="match status" value="1"/>
</dbReference>
<dbReference type="PANTHER" id="PTHR35400">
    <property type="entry name" value="SLR1083 PROTEIN"/>
    <property type="match status" value="1"/>
</dbReference>
<dbReference type="GO" id="GO:0004519">
    <property type="term" value="F:endonuclease activity"/>
    <property type="evidence" value="ECO:0007669"/>
    <property type="project" value="UniProtKB-KW"/>
</dbReference>
<accession>A0A502G0E4</accession>
<dbReference type="OrthoDB" id="196625at2"/>
<dbReference type="PANTHER" id="PTHR35400:SF3">
    <property type="entry name" value="SLL1072 PROTEIN"/>
    <property type="match status" value="1"/>
</dbReference>
<dbReference type="InterPro" id="IPR008538">
    <property type="entry name" value="Uma2"/>
</dbReference>
<dbReference type="EMBL" id="RCZC01000002">
    <property type="protein sequence ID" value="TPG54776.1"/>
    <property type="molecule type" value="Genomic_DNA"/>
</dbReference>
<keyword evidence="2" id="KW-0378">Hydrolase</keyword>
<evidence type="ECO:0000313" key="3">
    <source>
        <dbReference type="Proteomes" id="UP000319931"/>
    </source>
</evidence>
<gene>
    <name evidence="2" type="ORF">EAH76_09155</name>
</gene>
<keyword evidence="3" id="KW-1185">Reference proteome</keyword>
<evidence type="ECO:0000313" key="2">
    <source>
        <dbReference type="EMBL" id="TPG54776.1"/>
    </source>
</evidence>
<protein>
    <submittedName>
        <fullName evidence="2">Uma2 family endonuclease</fullName>
    </submittedName>
</protein>
<dbReference type="InterPro" id="IPR012296">
    <property type="entry name" value="Nuclease_put_TT1808"/>
</dbReference>
<name>A0A502G0E4_9SPHN</name>
<keyword evidence="2" id="KW-0255">Endonuclease</keyword>
<dbReference type="Proteomes" id="UP000319931">
    <property type="component" value="Unassembled WGS sequence"/>
</dbReference>
<dbReference type="Gene3D" id="3.90.1570.10">
    <property type="entry name" value="tt1808, chain A"/>
    <property type="match status" value="1"/>
</dbReference>
<dbReference type="SUPFAM" id="SSF52980">
    <property type="entry name" value="Restriction endonuclease-like"/>
    <property type="match status" value="1"/>
</dbReference>
<sequence>MNVLAKLTPEQLIEPRKLPLCVEDFIVLQESGALDAFAKSELIDGDIYTVNAIHRPHAAILADINADLVYAVRASGLALKVYTPVSTKLDEHNLPEPDLVIATIEREEFVSGRSVRLAVEVSASSLAFDLGKKAQLYARSDIPEYWVVDVTGRRIVQMTAPIDGAYSVISEIRFGDRITAITIPQIAIDTTALA</sequence>
<dbReference type="InterPro" id="IPR011335">
    <property type="entry name" value="Restrct_endonuc-II-like"/>
</dbReference>
<dbReference type="CDD" id="cd06260">
    <property type="entry name" value="DUF820-like"/>
    <property type="match status" value="1"/>
</dbReference>
<dbReference type="RefSeq" id="WP_140849931.1">
    <property type="nucleotide sequence ID" value="NZ_RCZC01000002.1"/>
</dbReference>
<reference evidence="2 3" key="1">
    <citation type="journal article" date="2019" name="Environ. Microbiol.">
        <title>Species interactions and distinct microbial communities in high Arctic permafrost affected cryosols are associated with the CH4 and CO2 gas fluxes.</title>
        <authorList>
            <person name="Altshuler I."/>
            <person name="Hamel J."/>
            <person name="Turney S."/>
            <person name="Magnuson E."/>
            <person name="Levesque R."/>
            <person name="Greer C."/>
            <person name="Whyte L.G."/>
        </authorList>
    </citation>
    <scope>NUCLEOTIDE SEQUENCE [LARGE SCALE GENOMIC DNA]</scope>
    <source>
        <strain evidence="2 3">E6.1</strain>
    </source>
</reference>
<organism evidence="2 3">
    <name type="scientific">Sphingomonas glacialis</name>
    <dbReference type="NCBI Taxonomy" id="658225"/>
    <lineage>
        <taxon>Bacteria</taxon>
        <taxon>Pseudomonadati</taxon>
        <taxon>Pseudomonadota</taxon>
        <taxon>Alphaproteobacteria</taxon>
        <taxon>Sphingomonadales</taxon>
        <taxon>Sphingomonadaceae</taxon>
        <taxon>Sphingomonas</taxon>
    </lineage>
</organism>
<keyword evidence="2" id="KW-0540">Nuclease</keyword>
<dbReference type="AlphaFoldDB" id="A0A502G0E4"/>
<evidence type="ECO:0000259" key="1">
    <source>
        <dbReference type="Pfam" id="PF05685"/>
    </source>
</evidence>
<comment type="caution">
    <text evidence="2">The sequence shown here is derived from an EMBL/GenBank/DDBJ whole genome shotgun (WGS) entry which is preliminary data.</text>
</comment>